<protein>
    <submittedName>
        <fullName evidence="3">Uncharacterized protein</fullName>
    </submittedName>
</protein>
<keyword evidence="2" id="KW-0812">Transmembrane</keyword>
<keyword evidence="2" id="KW-0472">Membrane</keyword>
<sequence>VTLTSTVTSSKVRRSVLLLLPFLTDGPVPVAGPVWRRKHDSYNPLLYNLFDIALVKSFCLFVTLYILVTIARSKLIFNIFRITCFSLLPGYMYNHSVSLVLTSHQKRIALKNMNKLRAATRRRRRGSRSSEETDRALDPGIPSRPTWAT</sequence>
<dbReference type="Proteomes" id="UP000075809">
    <property type="component" value="Unassembled WGS sequence"/>
</dbReference>
<accession>A0A151WL39</accession>
<keyword evidence="2" id="KW-1133">Transmembrane helix</keyword>
<evidence type="ECO:0000313" key="3">
    <source>
        <dbReference type="EMBL" id="KYQ48527.1"/>
    </source>
</evidence>
<dbReference type="EMBL" id="KQ982989">
    <property type="protein sequence ID" value="KYQ48527.1"/>
    <property type="molecule type" value="Genomic_DNA"/>
</dbReference>
<reference evidence="3 4" key="1">
    <citation type="submission" date="2015-09" db="EMBL/GenBank/DDBJ databases">
        <title>Trachymyrmex zeteki WGS genome.</title>
        <authorList>
            <person name="Nygaard S."/>
            <person name="Hu H."/>
            <person name="Boomsma J."/>
            <person name="Zhang G."/>
        </authorList>
    </citation>
    <scope>NUCLEOTIDE SEQUENCE [LARGE SCALE GENOMIC DNA]</scope>
    <source>
        <strain evidence="3">Tzet28-1</strain>
        <tissue evidence="3">Whole body</tissue>
    </source>
</reference>
<gene>
    <name evidence="3" type="ORF">ALC60_12433</name>
</gene>
<proteinExistence type="predicted"/>
<keyword evidence="4" id="KW-1185">Reference proteome</keyword>
<name>A0A151WL39_9HYME</name>
<evidence type="ECO:0000256" key="2">
    <source>
        <dbReference type="SAM" id="Phobius"/>
    </source>
</evidence>
<feature type="compositionally biased region" description="Basic and acidic residues" evidence="1">
    <location>
        <begin position="128"/>
        <end position="137"/>
    </location>
</feature>
<feature type="non-terminal residue" evidence="3">
    <location>
        <position position="1"/>
    </location>
</feature>
<evidence type="ECO:0000313" key="4">
    <source>
        <dbReference type="Proteomes" id="UP000075809"/>
    </source>
</evidence>
<dbReference type="AlphaFoldDB" id="A0A151WL39"/>
<feature type="region of interest" description="Disordered" evidence="1">
    <location>
        <begin position="119"/>
        <end position="149"/>
    </location>
</feature>
<organism evidence="3 4">
    <name type="scientific">Mycetomoellerius zeteki</name>
    <dbReference type="NCBI Taxonomy" id="64791"/>
    <lineage>
        <taxon>Eukaryota</taxon>
        <taxon>Metazoa</taxon>
        <taxon>Ecdysozoa</taxon>
        <taxon>Arthropoda</taxon>
        <taxon>Hexapoda</taxon>
        <taxon>Insecta</taxon>
        <taxon>Pterygota</taxon>
        <taxon>Neoptera</taxon>
        <taxon>Endopterygota</taxon>
        <taxon>Hymenoptera</taxon>
        <taxon>Apocrita</taxon>
        <taxon>Aculeata</taxon>
        <taxon>Formicoidea</taxon>
        <taxon>Formicidae</taxon>
        <taxon>Myrmicinae</taxon>
        <taxon>Mycetomoellerius</taxon>
    </lineage>
</organism>
<evidence type="ECO:0000256" key="1">
    <source>
        <dbReference type="SAM" id="MobiDB-lite"/>
    </source>
</evidence>
<feature type="transmembrane region" description="Helical" evidence="2">
    <location>
        <begin position="45"/>
        <end position="68"/>
    </location>
</feature>